<gene>
    <name evidence="16" type="ORF">OXX778_LOCUS14616</name>
</gene>
<keyword evidence="17" id="KW-1185">Reference proteome</keyword>
<dbReference type="InterPro" id="IPR049398">
    <property type="entry name" value="ETF-QO/FixC_UQ-bd"/>
</dbReference>
<evidence type="ECO:0000256" key="12">
    <source>
        <dbReference type="ARBA" id="ARBA00023075"/>
    </source>
</evidence>
<comment type="function">
    <text evidence="2 14">Accepts electrons from ETF and reduces ubiquinone.</text>
</comment>
<dbReference type="Gene3D" id="3.30.9.90">
    <property type="match status" value="1"/>
</dbReference>
<dbReference type="Gene3D" id="3.30.70.20">
    <property type="match status" value="1"/>
</dbReference>
<dbReference type="Gene3D" id="3.50.50.60">
    <property type="entry name" value="FAD/NAD(P)-binding domain"/>
    <property type="match status" value="2"/>
</dbReference>
<evidence type="ECO:0000256" key="5">
    <source>
        <dbReference type="ARBA" id="ARBA00022630"/>
    </source>
</evidence>
<dbReference type="PANTHER" id="PTHR10617">
    <property type="entry name" value="ELECTRON TRANSFER FLAVOPROTEIN-UBIQUINONE OXIDOREDUCTASE"/>
    <property type="match status" value="1"/>
</dbReference>
<dbReference type="PROSITE" id="PS51379">
    <property type="entry name" value="4FE4S_FER_2"/>
    <property type="match status" value="1"/>
</dbReference>
<keyword evidence="7 14" id="KW-0274">FAD</keyword>
<sequence>MNLIKLNTITKVFRQITRNHVTTHYTIKPRENDERWKDIDMSRVSDQTDVMIVGGGPAGLSAAIKIKQLAKKEGKDLRVCLVEKGPYIGAHTLSGACIETRALDELIPDWKEKGAPLNNPVKKDRFSLLTQNSRIPIPIFPGLPMYNHGNYIVRLGKFVQWLGEQAEAEGVELYPGYPASEILFHEDGTVKGIATSDVGIDKTGAPKDTFQRDNQINFTKAPLNNPVKKDRFSLLTQNSRIPIPIFPGLPMYNHGNYIVRLGKFVEWLGEQAEAEGVELYPGYPASEILFHEDGTVKGIATSDVGIDKTGAPKDTFQRGCHGHLAKQLYNKLNLRESCEPQTYGIGLKELWEIDPKNYVEGLVEHTVGWPLSSNIYGGSFIYHFKEDDKYYAAFGLVVGLDYDNPYISPFQELQRLKLHPYLKKLFENGKRVGYGARALNEGGIQSIPKLTFPGGCLIGCSPGFMNVPKVKGTHNAMKSGIVAAEAVFDLLTSTDPEKGFQTGLEPVDYEKKMKDSWVWKELSQIRNVRPSFHSPLGIFGTMAYTALFSILLRGKEPWTLSHHGTDYAKLKPASNFKPIEYPKPDNVITFDLLSSVALTNTNHEADQPAHLTLKNDTIPESRNLAIFDGPEQRFCPAGVYEYVPTEDGKSKRLQINAQNCIHCKTCDIKDPSQNINWVTPESGGPSYQGM</sequence>
<dbReference type="InterPro" id="IPR007859">
    <property type="entry name" value="ETF-QO/FixX_C"/>
</dbReference>
<dbReference type="SUPFAM" id="SSF54862">
    <property type="entry name" value="4Fe-4S ferredoxins"/>
    <property type="match status" value="1"/>
</dbReference>
<keyword evidence="6 14" id="KW-0479">Metal-binding</keyword>
<keyword evidence="3 14" id="KW-0813">Transport</keyword>
<name>A0A814E5J0_9BILA</name>
<evidence type="ECO:0000256" key="6">
    <source>
        <dbReference type="ARBA" id="ARBA00022723"/>
    </source>
</evidence>
<dbReference type="Pfam" id="PF13450">
    <property type="entry name" value="NAD_binding_8"/>
    <property type="match status" value="1"/>
</dbReference>
<dbReference type="SUPFAM" id="SSF51905">
    <property type="entry name" value="FAD/NAD(P)-binding domain"/>
    <property type="match status" value="2"/>
</dbReference>
<keyword evidence="8 14" id="KW-0249">Electron transport</keyword>
<dbReference type="GO" id="GO:0051539">
    <property type="term" value="F:4 iron, 4 sulfur cluster binding"/>
    <property type="evidence" value="ECO:0007669"/>
    <property type="project" value="UniProtKB-UniRule"/>
</dbReference>
<dbReference type="GO" id="GO:0005743">
    <property type="term" value="C:mitochondrial inner membrane"/>
    <property type="evidence" value="ECO:0007669"/>
    <property type="project" value="TreeGrafter"/>
</dbReference>
<keyword evidence="10 14" id="KW-0408">Iron</keyword>
<dbReference type="Pfam" id="PF21162">
    <property type="entry name" value="ETFQO_UQ-bd"/>
    <property type="match status" value="1"/>
</dbReference>
<protein>
    <recommendedName>
        <fullName evidence="14">Electron transfer flavoprotein-ubiquinone oxidoreductase</fullName>
        <shortName evidence="14">ETF-QO</shortName>
        <ecNumber evidence="14">1.5.5.1</ecNumber>
    </recommendedName>
</protein>
<proteinExistence type="predicted"/>
<dbReference type="GO" id="GO:0004174">
    <property type="term" value="F:electron-transferring-flavoprotein dehydrogenase activity"/>
    <property type="evidence" value="ECO:0007669"/>
    <property type="project" value="UniProtKB-UniRule"/>
</dbReference>
<evidence type="ECO:0000313" key="17">
    <source>
        <dbReference type="Proteomes" id="UP000663879"/>
    </source>
</evidence>
<evidence type="ECO:0000256" key="8">
    <source>
        <dbReference type="ARBA" id="ARBA00022982"/>
    </source>
</evidence>
<evidence type="ECO:0000256" key="1">
    <source>
        <dbReference type="ARBA" id="ARBA00001974"/>
    </source>
</evidence>
<reference evidence="16" key="1">
    <citation type="submission" date="2021-02" db="EMBL/GenBank/DDBJ databases">
        <authorList>
            <person name="Nowell W R."/>
        </authorList>
    </citation>
    <scope>NUCLEOTIDE SEQUENCE</scope>
    <source>
        <strain evidence="16">Ploen Becks lab</strain>
    </source>
</reference>
<comment type="cofactor">
    <cofactor evidence="14">
        <name>[4Fe-4S] cluster</name>
        <dbReference type="ChEBI" id="CHEBI:49883"/>
    </cofactor>
    <text evidence="14">Binds 1 [4Fe-4S] cluster.</text>
</comment>
<dbReference type="InterPro" id="IPR036188">
    <property type="entry name" value="FAD/NAD-bd_sf"/>
</dbReference>
<evidence type="ECO:0000256" key="3">
    <source>
        <dbReference type="ARBA" id="ARBA00022448"/>
    </source>
</evidence>
<dbReference type="InterPro" id="IPR017896">
    <property type="entry name" value="4Fe4S_Fe-S-bd"/>
</dbReference>
<accession>A0A814E5J0</accession>
<dbReference type="AlphaFoldDB" id="A0A814E5J0"/>
<comment type="caution">
    <text evidence="16">The sequence shown here is derived from an EMBL/GenBank/DDBJ whole genome shotgun (WGS) entry which is preliminary data.</text>
</comment>
<feature type="domain" description="4Fe-4S ferredoxin-type" evidence="15">
    <location>
        <begin position="651"/>
        <end position="680"/>
    </location>
</feature>
<dbReference type="InterPro" id="IPR040156">
    <property type="entry name" value="ETF-QO"/>
</dbReference>
<dbReference type="Pfam" id="PF05187">
    <property type="entry name" value="Fer4_ETF_QO"/>
    <property type="match status" value="1"/>
</dbReference>
<evidence type="ECO:0000256" key="11">
    <source>
        <dbReference type="ARBA" id="ARBA00023014"/>
    </source>
</evidence>
<keyword evidence="4" id="KW-0004">4Fe-4S</keyword>
<evidence type="ECO:0000256" key="2">
    <source>
        <dbReference type="ARBA" id="ARBA00002819"/>
    </source>
</evidence>
<organism evidence="16 17">
    <name type="scientific">Brachionus calyciflorus</name>
    <dbReference type="NCBI Taxonomy" id="104777"/>
    <lineage>
        <taxon>Eukaryota</taxon>
        <taxon>Metazoa</taxon>
        <taxon>Spiralia</taxon>
        <taxon>Gnathifera</taxon>
        <taxon>Rotifera</taxon>
        <taxon>Eurotatoria</taxon>
        <taxon>Monogononta</taxon>
        <taxon>Pseudotrocha</taxon>
        <taxon>Ploima</taxon>
        <taxon>Brachionidae</taxon>
        <taxon>Brachionus</taxon>
    </lineage>
</organism>
<dbReference type="GO" id="GO:0046872">
    <property type="term" value="F:metal ion binding"/>
    <property type="evidence" value="ECO:0007669"/>
    <property type="project" value="UniProtKB-KW"/>
</dbReference>
<keyword evidence="5 14" id="KW-0285">Flavoprotein</keyword>
<dbReference type="SUPFAM" id="SSF54373">
    <property type="entry name" value="FAD-linked reductases, C-terminal domain"/>
    <property type="match status" value="1"/>
</dbReference>
<dbReference type="FunFam" id="3.30.70.20:FF:000012">
    <property type="entry name" value="Electron transfer flavoprotein-ubiquinone oxidoreductase, mitochondrial"/>
    <property type="match status" value="1"/>
</dbReference>
<comment type="cofactor">
    <cofactor evidence="1 14">
        <name>FAD</name>
        <dbReference type="ChEBI" id="CHEBI:57692"/>
    </cofactor>
</comment>
<dbReference type="Proteomes" id="UP000663879">
    <property type="component" value="Unassembled WGS sequence"/>
</dbReference>
<evidence type="ECO:0000259" key="15">
    <source>
        <dbReference type="PROSITE" id="PS51379"/>
    </source>
</evidence>
<evidence type="ECO:0000256" key="4">
    <source>
        <dbReference type="ARBA" id="ARBA00022485"/>
    </source>
</evidence>
<dbReference type="OrthoDB" id="437331at2759"/>
<keyword evidence="9 14" id="KW-0560">Oxidoreductase</keyword>
<keyword evidence="12 14" id="KW-0830">Ubiquinone</keyword>
<keyword evidence="11 14" id="KW-0411">Iron-sulfur</keyword>
<evidence type="ECO:0000313" key="16">
    <source>
        <dbReference type="EMBL" id="CAF0964940.1"/>
    </source>
</evidence>
<evidence type="ECO:0000256" key="13">
    <source>
        <dbReference type="ARBA" id="ARBA00052682"/>
    </source>
</evidence>
<dbReference type="PRINTS" id="PR00411">
    <property type="entry name" value="PNDRDTASEI"/>
</dbReference>
<evidence type="ECO:0000256" key="7">
    <source>
        <dbReference type="ARBA" id="ARBA00022827"/>
    </source>
</evidence>
<evidence type="ECO:0000256" key="9">
    <source>
        <dbReference type="ARBA" id="ARBA00023002"/>
    </source>
</evidence>
<evidence type="ECO:0000256" key="10">
    <source>
        <dbReference type="ARBA" id="ARBA00023004"/>
    </source>
</evidence>
<dbReference type="EC" id="1.5.5.1" evidence="14"/>
<dbReference type="EMBL" id="CAJNOC010003042">
    <property type="protein sequence ID" value="CAF0964940.1"/>
    <property type="molecule type" value="Genomic_DNA"/>
</dbReference>
<dbReference type="PANTHER" id="PTHR10617:SF107">
    <property type="entry name" value="ELECTRON TRANSFER FLAVOPROTEIN-UBIQUINONE OXIDOREDUCTASE, MITOCHONDRIAL"/>
    <property type="match status" value="1"/>
</dbReference>
<evidence type="ECO:0000256" key="14">
    <source>
        <dbReference type="RuleBase" id="RU366068"/>
    </source>
</evidence>
<comment type="catalytic activity">
    <reaction evidence="13 14">
        <text>a ubiquinone + reduced [electron-transfer flavoprotein] = a ubiquinol + oxidized [electron-transfer flavoprotein] + H(+)</text>
        <dbReference type="Rhea" id="RHEA:24052"/>
        <dbReference type="Rhea" id="RHEA-COMP:9565"/>
        <dbReference type="Rhea" id="RHEA-COMP:9566"/>
        <dbReference type="Rhea" id="RHEA-COMP:10685"/>
        <dbReference type="Rhea" id="RHEA-COMP:10686"/>
        <dbReference type="ChEBI" id="CHEBI:15378"/>
        <dbReference type="ChEBI" id="CHEBI:16389"/>
        <dbReference type="ChEBI" id="CHEBI:17976"/>
        <dbReference type="ChEBI" id="CHEBI:57692"/>
        <dbReference type="ChEBI" id="CHEBI:58307"/>
        <dbReference type="EC" id="1.5.5.1"/>
    </reaction>
</comment>